<reference evidence="1 2" key="1">
    <citation type="submission" date="2019-07" db="EMBL/GenBank/DDBJ databases">
        <title>Rhodotorula toruloides NBRC10032 genome sequencing.</title>
        <authorList>
            <person name="Shida Y."/>
            <person name="Takaku H."/>
            <person name="Ogasawara W."/>
            <person name="Mori K."/>
        </authorList>
    </citation>
    <scope>NUCLEOTIDE SEQUENCE [LARGE SCALE GENOMIC DNA]</scope>
    <source>
        <strain evidence="1 2">NBRC10032</strain>
    </source>
</reference>
<dbReference type="OrthoDB" id="406156at2759"/>
<evidence type="ECO:0000313" key="1">
    <source>
        <dbReference type="EMBL" id="GEM08146.1"/>
    </source>
</evidence>
<sequence length="130" mass="14605">MQNGVRDGIEHINDRDLLHPTLRNKYLDPPLVQQHLPEIVDYFSFLHLNIVRKLTSLFDIHDVGGDVHEDQLELSGGGFGRAVLYYGMVALENAKTGNSWLRGHSHASALTFLTSQSMASLQIRDDHDGE</sequence>
<dbReference type="AlphaFoldDB" id="A0A511KDX9"/>
<proteinExistence type="predicted"/>
<accession>A0A511KDX9</accession>
<protein>
    <submittedName>
        <fullName evidence="1">Oxoglutarate/iron-dependent oxygenase</fullName>
    </submittedName>
</protein>
<dbReference type="EMBL" id="BJWK01000005">
    <property type="protein sequence ID" value="GEM08146.1"/>
    <property type="molecule type" value="Genomic_DNA"/>
</dbReference>
<evidence type="ECO:0000313" key="2">
    <source>
        <dbReference type="Proteomes" id="UP000321518"/>
    </source>
</evidence>
<gene>
    <name evidence="1" type="ORF">Rt10032_c05g2163</name>
</gene>
<name>A0A511KDX9_RHOTO</name>
<comment type="caution">
    <text evidence="1">The sequence shown here is derived from an EMBL/GenBank/DDBJ whole genome shotgun (WGS) entry which is preliminary data.</text>
</comment>
<organism evidence="1 2">
    <name type="scientific">Rhodotorula toruloides</name>
    <name type="common">Yeast</name>
    <name type="synonym">Rhodosporidium toruloides</name>
    <dbReference type="NCBI Taxonomy" id="5286"/>
    <lineage>
        <taxon>Eukaryota</taxon>
        <taxon>Fungi</taxon>
        <taxon>Dikarya</taxon>
        <taxon>Basidiomycota</taxon>
        <taxon>Pucciniomycotina</taxon>
        <taxon>Microbotryomycetes</taxon>
        <taxon>Sporidiobolales</taxon>
        <taxon>Sporidiobolaceae</taxon>
        <taxon>Rhodotorula</taxon>
    </lineage>
</organism>
<dbReference type="Proteomes" id="UP000321518">
    <property type="component" value="Unassembled WGS sequence"/>
</dbReference>
<dbReference type="SUPFAM" id="SSF51197">
    <property type="entry name" value="Clavaminate synthase-like"/>
    <property type="match status" value="1"/>
</dbReference>